<dbReference type="OrthoDB" id="2123378at2759"/>
<feature type="compositionally biased region" description="Polar residues" evidence="1">
    <location>
        <begin position="17"/>
        <end position="44"/>
    </location>
</feature>
<protein>
    <submittedName>
        <fullName evidence="2">Uncharacterized protein</fullName>
    </submittedName>
</protein>
<sequence>MASGQGPLSELSPVAQRRNSPSWNQRTKTIFGNGDSSPFNSPHSPRQFWKGRDSGSPARPGSDYKSHYDPDVLTTPSKRLSIEDLKRASRVKNSSIVAREKKQEYDPANVQILERPLATGRALTSQFKNNDADSVDARRQLPSQSASPAKENTYAGRADSTNTTPVSPKPGMTFSPTSSHTSPSRPQSSPSKSSLTKGSRFGNMSSSFGPESNIWSDNEEEGSDTTPRRRYMHRQTKSVTFDAAPPQINEYEMTTPDPSSTASSSREGSYDSADMDEEESFDRGSFIGAEDSFDASLEDTEKTPVVLPEDWRFMSLIELVRNSRTGMTLSAKISAVPDPK</sequence>
<feature type="compositionally biased region" description="Polar residues" evidence="1">
    <location>
        <begin position="202"/>
        <end position="216"/>
    </location>
</feature>
<proteinExistence type="predicted"/>
<dbReference type="STRING" id="1658172.A0A1B7NJJ5"/>
<feature type="region of interest" description="Disordered" evidence="1">
    <location>
        <begin position="1"/>
        <end position="75"/>
    </location>
</feature>
<dbReference type="EMBL" id="LGUA01003580">
    <property type="protein sequence ID" value="OAX77039.1"/>
    <property type="molecule type" value="Genomic_DNA"/>
</dbReference>
<gene>
    <name evidence="2" type="ORF">ACJ72_08667</name>
</gene>
<feature type="compositionally biased region" description="Low complexity" evidence="1">
    <location>
        <begin position="173"/>
        <end position="196"/>
    </location>
</feature>
<feature type="compositionally biased region" description="Low complexity" evidence="1">
    <location>
        <begin position="254"/>
        <end position="265"/>
    </location>
</feature>
<organism evidence="2 3">
    <name type="scientific">Emergomyces africanus</name>
    <dbReference type="NCBI Taxonomy" id="1955775"/>
    <lineage>
        <taxon>Eukaryota</taxon>
        <taxon>Fungi</taxon>
        <taxon>Dikarya</taxon>
        <taxon>Ascomycota</taxon>
        <taxon>Pezizomycotina</taxon>
        <taxon>Eurotiomycetes</taxon>
        <taxon>Eurotiomycetidae</taxon>
        <taxon>Onygenales</taxon>
        <taxon>Ajellomycetaceae</taxon>
        <taxon>Emergomyces</taxon>
    </lineage>
</organism>
<evidence type="ECO:0000313" key="2">
    <source>
        <dbReference type="EMBL" id="OAX77039.1"/>
    </source>
</evidence>
<feature type="region of interest" description="Disordered" evidence="1">
    <location>
        <begin position="123"/>
        <end position="280"/>
    </location>
</feature>
<evidence type="ECO:0000313" key="3">
    <source>
        <dbReference type="Proteomes" id="UP000091918"/>
    </source>
</evidence>
<reference evidence="2 3" key="1">
    <citation type="submission" date="2015-07" db="EMBL/GenBank/DDBJ databases">
        <title>Emmonsia species relationships and genome sequence.</title>
        <authorList>
            <person name="Cuomo C.A."/>
            <person name="Schwartz I.S."/>
            <person name="Kenyon C."/>
            <person name="de Hoog G.S."/>
            <person name="Govender N.P."/>
            <person name="Botha A."/>
            <person name="Moreno L."/>
            <person name="de Vries M."/>
            <person name="Munoz J.F."/>
            <person name="Stielow J.B."/>
        </authorList>
    </citation>
    <scope>NUCLEOTIDE SEQUENCE [LARGE SCALE GENOMIC DNA]</scope>
    <source>
        <strain evidence="2 3">CBS 136260</strain>
    </source>
</reference>
<evidence type="ECO:0000256" key="1">
    <source>
        <dbReference type="SAM" id="MobiDB-lite"/>
    </source>
</evidence>
<comment type="caution">
    <text evidence="2">The sequence shown here is derived from an EMBL/GenBank/DDBJ whole genome shotgun (WGS) entry which is preliminary data.</text>
</comment>
<keyword evidence="3" id="KW-1185">Reference proteome</keyword>
<dbReference type="AlphaFoldDB" id="A0A1B7NJJ5"/>
<dbReference type="InterPro" id="IPR052007">
    <property type="entry name" value="Bud4"/>
</dbReference>
<dbReference type="Proteomes" id="UP000091918">
    <property type="component" value="Unassembled WGS sequence"/>
</dbReference>
<dbReference type="GO" id="GO:0005525">
    <property type="term" value="F:GTP binding"/>
    <property type="evidence" value="ECO:0007669"/>
    <property type="project" value="TreeGrafter"/>
</dbReference>
<dbReference type="PANTHER" id="PTHR36100:SF1">
    <property type="entry name" value="BUD SITE SELECTION PROTEIN 4"/>
    <property type="match status" value="1"/>
</dbReference>
<accession>A0A1B7NJJ5</accession>
<dbReference type="PANTHER" id="PTHR36100">
    <property type="entry name" value="BUD SITE SELECTION PROTEIN 4"/>
    <property type="match status" value="1"/>
</dbReference>
<name>A0A1B7NJJ5_9EURO</name>